<organism evidence="8 9">
    <name type="scientific">Brevundimonas diminuta 3F5N</name>
    <dbReference type="NCBI Taxonomy" id="1255603"/>
    <lineage>
        <taxon>Bacteria</taxon>
        <taxon>Pseudomonadati</taxon>
        <taxon>Pseudomonadota</taxon>
        <taxon>Alphaproteobacteria</taxon>
        <taxon>Caulobacterales</taxon>
        <taxon>Caulobacteraceae</taxon>
        <taxon>Brevundimonas</taxon>
    </lineage>
</organism>
<keyword evidence="5 7" id="KW-0378">Hydrolase</keyword>
<dbReference type="GO" id="GO:0005737">
    <property type="term" value="C:cytoplasm"/>
    <property type="evidence" value="ECO:0007669"/>
    <property type="project" value="UniProtKB-SubCell"/>
</dbReference>
<reference evidence="8 9" key="1">
    <citation type="submission" date="2017-02" db="EMBL/GenBank/DDBJ databases">
        <authorList>
            <person name="Peterson S.W."/>
        </authorList>
    </citation>
    <scope>NUCLEOTIDE SEQUENCE [LARGE SCALE GENOMIC DNA]</scope>
    <source>
        <strain evidence="8 9">3F5N</strain>
    </source>
</reference>
<feature type="binding site" evidence="7">
    <location>
        <position position="111"/>
    </location>
    <ligand>
        <name>Zn(2+)</name>
        <dbReference type="ChEBI" id="CHEBI:29105"/>
        <note>catalytic</note>
    </ligand>
</feature>
<dbReference type="PANTHER" id="PTHR46986">
    <property type="entry name" value="ENDORIBONUCLEASE YBEY, CHLOROPLASTIC"/>
    <property type="match status" value="1"/>
</dbReference>
<dbReference type="Pfam" id="PF02130">
    <property type="entry name" value="YbeY"/>
    <property type="match status" value="1"/>
</dbReference>
<evidence type="ECO:0000256" key="2">
    <source>
        <dbReference type="ARBA" id="ARBA00022722"/>
    </source>
</evidence>
<dbReference type="InterPro" id="IPR023091">
    <property type="entry name" value="MetalPrtase_cat_dom_sf_prd"/>
</dbReference>
<feature type="binding site" evidence="7">
    <location>
        <position position="117"/>
    </location>
    <ligand>
        <name>Zn(2+)</name>
        <dbReference type="ChEBI" id="CHEBI:29105"/>
        <note>catalytic</note>
    </ligand>
</feature>
<dbReference type="AlphaFoldDB" id="A0A1R4FQP4"/>
<comment type="subcellular location">
    <subcellularLocation>
        <location evidence="7">Cytoplasm</location>
    </subcellularLocation>
</comment>
<evidence type="ECO:0000313" key="9">
    <source>
        <dbReference type="Proteomes" id="UP000195766"/>
    </source>
</evidence>
<keyword evidence="2 7" id="KW-0540">Nuclease</keyword>
<keyword evidence="7" id="KW-0963">Cytoplasm</keyword>
<evidence type="ECO:0000256" key="6">
    <source>
        <dbReference type="ARBA" id="ARBA00022833"/>
    </source>
</evidence>
<name>A0A1R4FQP4_BREDI</name>
<dbReference type="GO" id="GO:0004521">
    <property type="term" value="F:RNA endonuclease activity"/>
    <property type="evidence" value="ECO:0007669"/>
    <property type="project" value="UniProtKB-UniRule"/>
</dbReference>
<keyword evidence="6 7" id="KW-0862">Zinc</keyword>
<comment type="function">
    <text evidence="7">Single strand-specific metallo-endoribonuclease involved in late-stage 70S ribosome quality control and in maturation of the 3' terminus of the 16S rRNA.</text>
</comment>
<comment type="cofactor">
    <cofactor evidence="7">
        <name>Zn(2+)</name>
        <dbReference type="ChEBI" id="CHEBI:29105"/>
    </cofactor>
    <text evidence="7">Binds 1 zinc ion.</text>
</comment>
<evidence type="ECO:0000256" key="1">
    <source>
        <dbReference type="ARBA" id="ARBA00010875"/>
    </source>
</evidence>
<dbReference type="HAMAP" id="MF_00009">
    <property type="entry name" value="Endoribonucl_YbeY"/>
    <property type="match status" value="1"/>
</dbReference>
<dbReference type="GO" id="GO:0004222">
    <property type="term" value="F:metalloendopeptidase activity"/>
    <property type="evidence" value="ECO:0007669"/>
    <property type="project" value="InterPro"/>
</dbReference>
<gene>
    <name evidence="7" type="primary">ybeY</name>
    <name evidence="8" type="ORF">FM111_06310</name>
</gene>
<feature type="binding site" evidence="7">
    <location>
        <position position="107"/>
    </location>
    <ligand>
        <name>Zn(2+)</name>
        <dbReference type="ChEBI" id="CHEBI:29105"/>
        <note>catalytic</note>
    </ligand>
</feature>
<evidence type="ECO:0000256" key="4">
    <source>
        <dbReference type="ARBA" id="ARBA00022759"/>
    </source>
</evidence>
<dbReference type="OrthoDB" id="9807740at2"/>
<sequence>MIEVEIESDAWTEALPEAAAVAERAARAALGTVEGDVVVLLADDAAVQDLNKRFRDKDRPTNVLSFPAAESAFPHLGDVVLGYAYCAAEAEAQGKSLSDHLSHLVVHGVLHLLGRDHEDDAEADEMEAEEREILAELGVADPYAAENGAIEHEGAA</sequence>
<dbReference type="Proteomes" id="UP000195766">
    <property type="component" value="Unassembled WGS sequence"/>
</dbReference>
<evidence type="ECO:0000313" key="8">
    <source>
        <dbReference type="EMBL" id="SJM58199.1"/>
    </source>
</evidence>
<dbReference type="NCBIfam" id="TIGR00043">
    <property type="entry name" value="rRNA maturation RNase YbeY"/>
    <property type="match status" value="1"/>
</dbReference>
<keyword evidence="7" id="KW-0698">rRNA processing</keyword>
<evidence type="ECO:0000256" key="5">
    <source>
        <dbReference type="ARBA" id="ARBA00022801"/>
    </source>
</evidence>
<evidence type="ECO:0000256" key="3">
    <source>
        <dbReference type="ARBA" id="ARBA00022723"/>
    </source>
</evidence>
<dbReference type="GO" id="GO:0008270">
    <property type="term" value="F:zinc ion binding"/>
    <property type="evidence" value="ECO:0007669"/>
    <property type="project" value="UniProtKB-UniRule"/>
</dbReference>
<dbReference type="GO" id="GO:0006364">
    <property type="term" value="P:rRNA processing"/>
    <property type="evidence" value="ECO:0007669"/>
    <property type="project" value="UniProtKB-UniRule"/>
</dbReference>
<dbReference type="InterPro" id="IPR002036">
    <property type="entry name" value="YbeY"/>
</dbReference>
<dbReference type="EC" id="3.1.-.-" evidence="7"/>
<keyword evidence="4 7" id="KW-0255">Endonuclease</keyword>
<accession>A0A1R4FQP4</accession>
<proteinExistence type="inferred from homology"/>
<comment type="similarity">
    <text evidence="1 7">Belongs to the endoribonuclease YbeY family.</text>
</comment>
<protein>
    <recommendedName>
        <fullName evidence="7">Endoribonuclease YbeY</fullName>
        <ecNumber evidence="7">3.1.-.-</ecNumber>
    </recommendedName>
</protein>
<keyword evidence="3 7" id="KW-0479">Metal-binding</keyword>
<dbReference type="PANTHER" id="PTHR46986:SF1">
    <property type="entry name" value="ENDORIBONUCLEASE YBEY, CHLOROPLASTIC"/>
    <property type="match status" value="1"/>
</dbReference>
<dbReference type="SUPFAM" id="SSF55486">
    <property type="entry name" value="Metalloproteases ('zincins'), catalytic domain"/>
    <property type="match status" value="1"/>
</dbReference>
<dbReference type="Gene3D" id="3.40.390.30">
    <property type="entry name" value="Metalloproteases ('zincins'), catalytic domain"/>
    <property type="match status" value="1"/>
</dbReference>
<dbReference type="RefSeq" id="WP_087140109.1">
    <property type="nucleotide sequence ID" value="NZ_FUIE01000035.1"/>
</dbReference>
<dbReference type="EMBL" id="FUIE01000035">
    <property type="protein sequence ID" value="SJM58199.1"/>
    <property type="molecule type" value="Genomic_DNA"/>
</dbReference>
<keyword evidence="7" id="KW-0690">Ribosome biogenesis</keyword>
<evidence type="ECO:0000256" key="7">
    <source>
        <dbReference type="HAMAP-Rule" id="MF_00009"/>
    </source>
</evidence>